<organism evidence="4 5">
    <name type="scientific">Mycolicibacterium elephantis</name>
    <dbReference type="NCBI Taxonomy" id="81858"/>
    <lineage>
        <taxon>Bacteria</taxon>
        <taxon>Bacillati</taxon>
        <taxon>Actinomycetota</taxon>
        <taxon>Actinomycetes</taxon>
        <taxon>Mycobacteriales</taxon>
        <taxon>Mycobacteriaceae</taxon>
        <taxon>Mycolicibacterium</taxon>
    </lineage>
</organism>
<dbReference type="PANTHER" id="PTHR33371:SF19">
    <property type="entry name" value="MCE-FAMILY PROTEIN MCE4A"/>
    <property type="match status" value="1"/>
</dbReference>
<feature type="transmembrane region" description="Helical" evidence="1">
    <location>
        <begin position="15"/>
        <end position="39"/>
    </location>
</feature>
<evidence type="ECO:0000259" key="3">
    <source>
        <dbReference type="Pfam" id="PF11887"/>
    </source>
</evidence>
<dbReference type="GO" id="GO:0051701">
    <property type="term" value="P:biological process involved in interaction with host"/>
    <property type="evidence" value="ECO:0007669"/>
    <property type="project" value="TreeGrafter"/>
</dbReference>
<keyword evidence="1" id="KW-1133">Transmembrane helix</keyword>
<feature type="domain" description="Mce/MlaD" evidence="2">
    <location>
        <begin position="43"/>
        <end position="119"/>
    </location>
</feature>
<dbReference type="STRING" id="81858.BST23_02300"/>
<dbReference type="InterPro" id="IPR003399">
    <property type="entry name" value="Mce/MlaD"/>
</dbReference>
<dbReference type="GO" id="GO:0005576">
    <property type="term" value="C:extracellular region"/>
    <property type="evidence" value="ECO:0007669"/>
    <property type="project" value="TreeGrafter"/>
</dbReference>
<dbReference type="OrthoDB" id="3460188at2"/>
<keyword evidence="1" id="KW-0472">Membrane</keyword>
<dbReference type="EMBL" id="MVHP01000002">
    <property type="protein sequence ID" value="ORA68685.1"/>
    <property type="molecule type" value="Genomic_DNA"/>
</dbReference>
<gene>
    <name evidence="4" type="ORF">BST23_02300</name>
</gene>
<dbReference type="NCBIfam" id="TIGR00996">
    <property type="entry name" value="Mtu_fam_mce"/>
    <property type="match status" value="1"/>
</dbReference>
<dbReference type="Proteomes" id="UP000192772">
    <property type="component" value="Unassembled WGS sequence"/>
</dbReference>
<evidence type="ECO:0000256" key="1">
    <source>
        <dbReference type="SAM" id="Phobius"/>
    </source>
</evidence>
<evidence type="ECO:0000313" key="5">
    <source>
        <dbReference type="Proteomes" id="UP000192772"/>
    </source>
</evidence>
<dbReference type="InterPro" id="IPR024516">
    <property type="entry name" value="Mce_C"/>
</dbReference>
<reference evidence="4 5" key="1">
    <citation type="submission" date="2017-02" db="EMBL/GenBank/DDBJ databases">
        <title>The new phylogeny of genus Mycobacterium.</title>
        <authorList>
            <person name="Tortoli E."/>
            <person name="Trovato A."/>
            <person name="Cirillo D.M."/>
        </authorList>
    </citation>
    <scope>NUCLEOTIDE SEQUENCE [LARGE SCALE GENOMIC DNA]</scope>
    <source>
        <strain evidence="4 5">FI-09383</strain>
    </source>
</reference>
<dbReference type="InterPro" id="IPR052336">
    <property type="entry name" value="MlaD_Phospholipid_Transporter"/>
</dbReference>
<dbReference type="InterPro" id="IPR005693">
    <property type="entry name" value="Mce"/>
</dbReference>
<protein>
    <submittedName>
        <fullName evidence="4">MCE-family protein MCE3A</fullName>
    </submittedName>
</protein>
<dbReference type="Pfam" id="PF02470">
    <property type="entry name" value="MlaD"/>
    <property type="match status" value="1"/>
</dbReference>
<comment type="caution">
    <text evidence="4">The sequence shown here is derived from an EMBL/GenBank/DDBJ whole genome shotgun (WGS) entry which is preliminary data.</text>
</comment>
<evidence type="ECO:0000259" key="2">
    <source>
        <dbReference type="Pfam" id="PF02470"/>
    </source>
</evidence>
<accession>A0A1X0D8F6</accession>
<dbReference type="PANTHER" id="PTHR33371">
    <property type="entry name" value="INTERMEMBRANE PHOSPHOLIPID TRANSPORT SYSTEM BINDING PROTEIN MLAD-RELATED"/>
    <property type="match status" value="1"/>
</dbReference>
<dbReference type="Pfam" id="PF11887">
    <property type="entry name" value="Mce4_CUP1"/>
    <property type="match status" value="1"/>
</dbReference>
<sequence>MHPNSGRPHHLRPAWWVFFLVVASVAFMVICSALFVGAFRTSVPVTVKAERAGLGMEPGAKVRLRGVEVGRVVETGGPSSQSKLRLEISPDQLRHIPANVTAQIRATTLFGAKYVDLIYPDSPSDKPLAAGAVVRSSNVGTEINTVFEDLVAVLHQIDPPKLNAVLTAVADGVRGQGERIGEATTAAAEVLQTLNPRMATVRLNWQATQRFSDTYGAAASDIIAVLDAFTTTSASVSERRDDLDALLLETTGLARAGIDLLEPTSADLIEAINLLRPTTNLLHTYNPSYTCLLMGAKWWLDNGAYDIMGGNGRTALLDAGFNWGDDAYRYPENLPVVAAKGGPGGKPGCGSLPIVRENFPVRQLITNTGWGTGVELRPNPGIGHPFYANYLPVTRAVPEAPSIRGEGPPAIGPVPYFGAPPYGAPLYGPDGAPLYPPPPPWAAPGPAGEP</sequence>
<feature type="domain" description="Mammalian cell entry C-terminal" evidence="3">
    <location>
        <begin position="125"/>
        <end position="343"/>
    </location>
</feature>
<proteinExistence type="predicted"/>
<dbReference type="RefSeq" id="WP_083042319.1">
    <property type="nucleotide sequence ID" value="NZ_MVHP01000002.1"/>
</dbReference>
<keyword evidence="1" id="KW-0812">Transmembrane</keyword>
<evidence type="ECO:0000313" key="4">
    <source>
        <dbReference type="EMBL" id="ORA68685.1"/>
    </source>
</evidence>
<dbReference type="AlphaFoldDB" id="A0A1X0D8F6"/>
<name>A0A1X0D8F6_9MYCO</name>